<dbReference type="InterPro" id="IPR008309">
    <property type="entry name" value="YdbL"/>
</dbReference>
<proteinExistence type="predicted"/>
<protein>
    <recommendedName>
        <fullName evidence="4">DUF1318 domain-containing protein</fullName>
    </recommendedName>
</protein>
<comment type="caution">
    <text evidence="2">The sequence shown here is derived from an EMBL/GenBank/DDBJ whole genome shotgun (WGS) entry which is preliminary data.</text>
</comment>
<organism evidence="2 3">
    <name type="scientific">Phenylobacterium haematophilum</name>
    <dbReference type="NCBI Taxonomy" id="98513"/>
    <lineage>
        <taxon>Bacteria</taxon>
        <taxon>Pseudomonadati</taxon>
        <taxon>Pseudomonadota</taxon>
        <taxon>Alphaproteobacteria</taxon>
        <taxon>Caulobacterales</taxon>
        <taxon>Caulobacteraceae</taxon>
        <taxon>Phenylobacterium</taxon>
    </lineage>
</organism>
<dbReference type="Pfam" id="PF07027">
    <property type="entry name" value="DUF1318"/>
    <property type="match status" value="1"/>
</dbReference>
<keyword evidence="3" id="KW-1185">Reference proteome</keyword>
<name>A0A840A376_9CAUL</name>
<sequence length="121" mass="12026">MTYRNLMAPVAAVVATLALAGAAHADPAAAKAAVDAAKAQGVVGEQADGFLGFVNAGAASAEVRAAVAEINAGRRQLYAQAATQNGVSPAAAGASAFRTVVQAKLRPGDFYQDAGGAWVKK</sequence>
<dbReference type="AlphaFoldDB" id="A0A840A376"/>
<evidence type="ECO:0000256" key="1">
    <source>
        <dbReference type="SAM" id="SignalP"/>
    </source>
</evidence>
<dbReference type="Proteomes" id="UP000530564">
    <property type="component" value="Unassembled WGS sequence"/>
</dbReference>
<feature type="signal peptide" evidence="1">
    <location>
        <begin position="1"/>
        <end position="25"/>
    </location>
</feature>
<gene>
    <name evidence="2" type="ORF">GGQ61_003814</name>
</gene>
<reference evidence="2 3" key="1">
    <citation type="submission" date="2020-08" db="EMBL/GenBank/DDBJ databases">
        <title>Genomic Encyclopedia of Type Strains, Phase IV (KMG-IV): sequencing the most valuable type-strain genomes for metagenomic binning, comparative biology and taxonomic classification.</title>
        <authorList>
            <person name="Goeker M."/>
        </authorList>
    </citation>
    <scope>NUCLEOTIDE SEQUENCE [LARGE SCALE GENOMIC DNA]</scope>
    <source>
        <strain evidence="2 3">DSM 21793</strain>
    </source>
</reference>
<feature type="chain" id="PRO_5032824872" description="DUF1318 domain-containing protein" evidence="1">
    <location>
        <begin position="26"/>
        <end position="121"/>
    </location>
</feature>
<dbReference type="EMBL" id="JACIDK010000007">
    <property type="protein sequence ID" value="MBB3893076.1"/>
    <property type="molecule type" value="Genomic_DNA"/>
</dbReference>
<evidence type="ECO:0000313" key="2">
    <source>
        <dbReference type="EMBL" id="MBB3893076.1"/>
    </source>
</evidence>
<keyword evidence="1" id="KW-0732">Signal</keyword>
<dbReference type="PIRSF" id="PIRSF025560">
    <property type="entry name" value="UCP025560"/>
    <property type="match status" value="1"/>
</dbReference>
<evidence type="ECO:0000313" key="3">
    <source>
        <dbReference type="Proteomes" id="UP000530564"/>
    </source>
</evidence>
<dbReference type="RefSeq" id="WP_183776211.1">
    <property type="nucleotide sequence ID" value="NZ_JACIDK010000007.1"/>
</dbReference>
<evidence type="ECO:0008006" key="4">
    <source>
        <dbReference type="Google" id="ProtNLM"/>
    </source>
</evidence>
<accession>A0A840A376</accession>